<dbReference type="RefSeq" id="XP_020059536.1">
    <property type="nucleotide sequence ID" value="XM_020195766.1"/>
</dbReference>
<proteinExistence type="predicted"/>
<dbReference type="EMBL" id="KV878972">
    <property type="protein sequence ID" value="OJK03197.1"/>
    <property type="molecule type" value="Genomic_DNA"/>
</dbReference>
<dbReference type="AlphaFoldDB" id="A0A1L9X410"/>
<protein>
    <recommendedName>
        <fullName evidence="4">Extracellular membrane protein CFEM domain-containing protein</fullName>
    </recommendedName>
</protein>
<name>A0A1L9X410_ASPA1</name>
<organism evidence="2 3">
    <name type="scientific">Aspergillus aculeatus (strain ATCC 16872 / CBS 172.66 / WB 5094)</name>
    <dbReference type="NCBI Taxonomy" id="690307"/>
    <lineage>
        <taxon>Eukaryota</taxon>
        <taxon>Fungi</taxon>
        <taxon>Dikarya</taxon>
        <taxon>Ascomycota</taxon>
        <taxon>Pezizomycotina</taxon>
        <taxon>Eurotiomycetes</taxon>
        <taxon>Eurotiomycetidae</taxon>
        <taxon>Eurotiales</taxon>
        <taxon>Aspergillaceae</taxon>
        <taxon>Aspergillus</taxon>
        <taxon>Aspergillus subgen. Circumdati</taxon>
    </lineage>
</organism>
<dbReference type="VEuPathDB" id="FungiDB:ASPACDRAFT_114056"/>
<keyword evidence="3" id="KW-1185">Reference proteome</keyword>
<evidence type="ECO:0000313" key="2">
    <source>
        <dbReference type="EMBL" id="OJK03197.1"/>
    </source>
</evidence>
<feature type="chain" id="PRO_5012724941" description="Extracellular membrane protein CFEM domain-containing protein" evidence="1">
    <location>
        <begin position="19"/>
        <end position="79"/>
    </location>
</feature>
<keyword evidence="1" id="KW-0732">Signal</keyword>
<evidence type="ECO:0000256" key="1">
    <source>
        <dbReference type="SAM" id="SignalP"/>
    </source>
</evidence>
<dbReference type="GeneID" id="30969580"/>
<evidence type="ECO:0000313" key="3">
    <source>
        <dbReference type="Proteomes" id="UP000184546"/>
    </source>
</evidence>
<dbReference type="OrthoDB" id="10328629at2759"/>
<sequence length="79" mass="8665">MRTTVAFLLTLLATMTAAIPTATERLDICASIELTCNAEQVKCEDHFAYEGVDACPEDPWRSCLCDHVAEHCMSRAGCL</sequence>
<dbReference type="Proteomes" id="UP000184546">
    <property type="component" value="Unassembled WGS sequence"/>
</dbReference>
<feature type="signal peptide" evidence="1">
    <location>
        <begin position="1"/>
        <end position="18"/>
    </location>
</feature>
<evidence type="ECO:0008006" key="4">
    <source>
        <dbReference type="Google" id="ProtNLM"/>
    </source>
</evidence>
<accession>A0A1L9X410</accession>
<reference evidence="3" key="1">
    <citation type="journal article" date="2017" name="Genome Biol.">
        <title>Comparative genomics reveals high biological diversity and specific adaptations in the industrially and medically important fungal genus Aspergillus.</title>
        <authorList>
            <person name="de Vries R.P."/>
            <person name="Riley R."/>
            <person name="Wiebenga A."/>
            <person name="Aguilar-Osorio G."/>
            <person name="Amillis S."/>
            <person name="Uchima C.A."/>
            <person name="Anderluh G."/>
            <person name="Asadollahi M."/>
            <person name="Askin M."/>
            <person name="Barry K."/>
            <person name="Battaglia E."/>
            <person name="Bayram O."/>
            <person name="Benocci T."/>
            <person name="Braus-Stromeyer S.A."/>
            <person name="Caldana C."/>
            <person name="Canovas D."/>
            <person name="Cerqueira G.C."/>
            <person name="Chen F."/>
            <person name="Chen W."/>
            <person name="Choi C."/>
            <person name="Clum A."/>
            <person name="Dos Santos R.A."/>
            <person name="Damasio A.R."/>
            <person name="Diallinas G."/>
            <person name="Emri T."/>
            <person name="Fekete E."/>
            <person name="Flipphi M."/>
            <person name="Freyberg S."/>
            <person name="Gallo A."/>
            <person name="Gournas C."/>
            <person name="Habgood R."/>
            <person name="Hainaut M."/>
            <person name="Harispe M.L."/>
            <person name="Henrissat B."/>
            <person name="Hilden K.S."/>
            <person name="Hope R."/>
            <person name="Hossain A."/>
            <person name="Karabika E."/>
            <person name="Karaffa L."/>
            <person name="Karanyi Z."/>
            <person name="Krasevec N."/>
            <person name="Kuo A."/>
            <person name="Kusch H."/>
            <person name="LaButti K."/>
            <person name="Lagendijk E.L."/>
            <person name="Lapidus A."/>
            <person name="Levasseur A."/>
            <person name="Lindquist E."/>
            <person name="Lipzen A."/>
            <person name="Logrieco A.F."/>
            <person name="MacCabe A."/>
            <person name="Maekelae M.R."/>
            <person name="Malavazi I."/>
            <person name="Melin P."/>
            <person name="Meyer V."/>
            <person name="Mielnichuk N."/>
            <person name="Miskei M."/>
            <person name="Molnar A.P."/>
            <person name="Mule G."/>
            <person name="Ngan C.Y."/>
            <person name="Orejas M."/>
            <person name="Orosz E."/>
            <person name="Ouedraogo J.P."/>
            <person name="Overkamp K.M."/>
            <person name="Park H.-S."/>
            <person name="Perrone G."/>
            <person name="Piumi F."/>
            <person name="Punt P.J."/>
            <person name="Ram A.F."/>
            <person name="Ramon A."/>
            <person name="Rauscher S."/>
            <person name="Record E."/>
            <person name="Riano-Pachon D.M."/>
            <person name="Robert V."/>
            <person name="Roehrig J."/>
            <person name="Ruller R."/>
            <person name="Salamov A."/>
            <person name="Salih N.S."/>
            <person name="Samson R.A."/>
            <person name="Sandor E."/>
            <person name="Sanguinetti M."/>
            <person name="Schuetze T."/>
            <person name="Sepcic K."/>
            <person name="Shelest E."/>
            <person name="Sherlock G."/>
            <person name="Sophianopoulou V."/>
            <person name="Squina F.M."/>
            <person name="Sun H."/>
            <person name="Susca A."/>
            <person name="Todd R.B."/>
            <person name="Tsang A."/>
            <person name="Unkles S.E."/>
            <person name="van de Wiele N."/>
            <person name="van Rossen-Uffink D."/>
            <person name="Oliveira J.V."/>
            <person name="Vesth T.C."/>
            <person name="Visser J."/>
            <person name="Yu J.-H."/>
            <person name="Zhou M."/>
            <person name="Andersen M.R."/>
            <person name="Archer D.B."/>
            <person name="Baker S.E."/>
            <person name="Benoit I."/>
            <person name="Brakhage A.A."/>
            <person name="Braus G.H."/>
            <person name="Fischer R."/>
            <person name="Frisvad J.C."/>
            <person name="Goldman G.H."/>
            <person name="Houbraken J."/>
            <person name="Oakley B."/>
            <person name="Pocsi I."/>
            <person name="Scazzocchio C."/>
            <person name="Seiboth B."/>
            <person name="vanKuyk P.A."/>
            <person name="Wortman J."/>
            <person name="Dyer P.S."/>
            <person name="Grigoriev I.V."/>
        </authorList>
    </citation>
    <scope>NUCLEOTIDE SEQUENCE [LARGE SCALE GENOMIC DNA]</scope>
    <source>
        <strain evidence="3">ATCC 16872 / CBS 172.66 / WB 5094</strain>
    </source>
</reference>
<gene>
    <name evidence="2" type="ORF">ASPACDRAFT_114056</name>
</gene>